<dbReference type="EMBL" id="JAVFKN010000002">
    <property type="protein sequence ID" value="MDQ5767559.1"/>
    <property type="molecule type" value="Genomic_DNA"/>
</dbReference>
<dbReference type="PANTHER" id="PTHR41317:SF1">
    <property type="entry name" value="PD-(D_E)XK NUCLEASE FAMILY TRANSPOSASE"/>
    <property type="match status" value="1"/>
</dbReference>
<accession>A0AA51MRF5</accession>
<evidence type="ECO:0000313" key="1">
    <source>
        <dbReference type="EMBL" id="MDQ5767559.1"/>
    </source>
</evidence>
<gene>
    <name evidence="1" type="ORF">RCC75_03415</name>
    <name evidence="2" type="ORF">RCG00_09320</name>
</gene>
<dbReference type="RefSeq" id="WP_308133726.1">
    <property type="nucleotide sequence ID" value="NZ_CP133217.1"/>
</dbReference>
<proteinExistence type="predicted"/>
<evidence type="ECO:0000313" key="3">
    <source>
        <dbReference type="Proteomes" id="UP001223336"/>
    </source>
</evidence>
<evidence type="ECO:0000313" key="2">
    <source>
        <dbReference type="EMBL" id="WML88559.1"/>
    </source>
</evidence>
<dbReference type="EMBL" id="CP133217">
    <property type="protein sequence ID" value="WML88559.1"/>
    <property type="molecule type" value="Genomic_DNA"/>
</dbReference>
<organism evidence="2">
    <name type="scientific">Thiothrix subterranea</name>
    <dbReference type="NCBI Taxonomy" id="2735563"/>
    <lineage>
        <taxon>Bacteria</taxon>
        <taxon>Pseudomonadati</taxon>
        <taxon>Pseudomonadota</taxon>
        <taxon>Gammaproteobacteria</taxon>
        <taxon>Thiotrichales</taxon>
        <taxon>Thiotrichaceae</taxon>
        <taxon>Thiothrix</taxon>
    </lineage>
</organism>
<keyword evidence="3" id="KW-1185">Reference proteome</keyword>
<protein>
    <submittedName>
        <fullName evidence="2">PD-(D/E)XK nuclease family transposase</fullName>
    </submittedName>
</protein>
<dbReference type="PANTHER" id="PTHR41317">
    <property type="entry name" value="PD-(D_E)XK NUCLEASE FAMILY TRANSPOSASE"/>
    <property type="match status" value="1"/>
</dbReference>
<dbReference type="Proteomes" id="UP001223336">
    <property type="component" value="Unassembled WGS sequence"/>
</dbReference>
<dbReference type="Pfam" id="PF12784">
    <property type="entry name" value="PDDEXK_2"/>
    <property type="match status" value="1"/>
</dbReference>
<sequence>MQAVASLRYGVIFKKAFSQPDVFTAFVKAILGIDLIIDHVETEKSFPNAIGNIANHFDLFAEDKVNRIIVDIQHRRHADHYHRFLHYHCAALLEQAVQAKDYRPALAVYTIVVLTSGDKHARDMAMIDFDPKDRHGVGLGEIPHKIIYLCPKYLNDETPEAWREWMLAINDSLDEEVDESAYHNQCVQKVLRSIRKATLSPEDHARMKDEYSEDELRKEEREKALQEGIQKGMEKGMQEGMEKGEQNRALGIAANLLDLLDDQTIAQKTGLSLEQVEQLRNLRKPR</sequence>
<reference evidence="2 3" key="1">
    <citation type="submission" date="2023-08" db="EMBL/GenBank/DDBJ databases">
        <title>New molecular markers tilS and rpoB for phylogenetic and monitoring studies of the genus Thiothrix biodiversity.</title>
        <authorList>
            <person name="Ravin N.V."/>
            <person name="Smolyakov D."/>
            <person name="Markov N.D."/>
            <person name="Beletsky A.V."/>
            <person name="Mardanov A.V."/>
            <person name="Rudenko T.S."/>
            <person name="Grabovich M.Y."/>
        </authorList>
    </citation>
    <scope>NUCLEOTIDE SEQUENCE</scope>
    <source>
        <strain evidence="2">DNT52</strain>
        <strain evidence="1 3">H33</strain>
    </source>
</reference>
<dbReference type="Proteomes" id="UP001229862">
    <property type="component" value="Chromosome"/>
</dbReference>
<name>A0AA51MRF5_9GAMM</name>
<dbReference type="AlphaFoldDB" id="A0AA51MRF5"/>